<keyword evidence="3" id="KW-1185">Reference proteome</keyword>
<dbReference type="Proteomes" id="UP000464507">
    <property type="component" value="Chromosome"/>
</dbReference>
<proteinExistence type="predicted"/>
<evidence type="ECO:0000313" key="3">
    <source>
        <dbReference type="Proteomes" id="UP000464507"/>
    </source>
</evidence>
<dbReference type="AlphaFoldDB" id="A0A7L5AL43"/>
<name>A0A7L5AL43_9MICO</name>
<feature type="region of interest" description="Disordered" evidence="1">
    <location>
        <begin position="82"/>
        <end position="102"/>
    </location>
</feature>
<dbReference type="KEGG" id="mant:BHD05_09560"/>
<dbReference type="EMBL" id="CP017146">
    <property type="protein sequence ID" value="QHO69851.1"/>
    <property type="molecule type" value="Genomic_DNA"/>
</dbReference>
<evidence type="ECO:0000313" key="2">
    <source>
        <dbReference type="EMBL" id="QHO69851.1"/>
    </source>
</evidence>
<reference evidence="2 3" key="1">
    <citation type="submission" date="2016-09" db="EMBL/GenBank/DDBJ databases">
        <title>Complete genome sequence of microbes from the polar regions.</title>
        <authorList>
            <person name="Liao L."/>
            <person name="Chen B."/>
        </authorList>
    </citation>
    <scope>NUCLEOTIDE SEQUENCE [LARGE SCALE GENOMIC DNA]</scope>
    <source>
        <strain evidence="2 3">ZS314</strain>
    </source>
</reference>
<sequence length="102" mass="11280">MALRRLRFLDPLLRSYLETEGHRSLTTGLFAELEIERGVEPAGAFARIVSGDVLFYTLPGFIEPGVLSPTYSRTESCERSRCTTCPSAPIRTRGTSEGTRPS</sequence>
<feature type="compositionally biased region" description="Polar residues" evidence="1">
    <location>
        <begin position="93"/>
        <end position="102"/>
    </location>
</feature>
<accession>A0A7L5AL43</accession>
<gene>
    <name evidence="2" type="ORF">BHD05_09560</name>
</gene>
<protein>
    <submittedName>
        <fullName evidence="2">Uncharacterized protein</fullName>
    </submittedName>
</protein>
<organism evidence="2 3">
    <name type="scientific">Marisediminicola antarctica</name>
    <dbReference type="NCBI Taxonomy" id="674079"/>
    <lineage>
        <taxon>Bacteria</taxon>
        <taxon>Bacillati</taxon>
        <taxon>Actinomycetota</taxon>
        <taxon>Actinomycetes</taxon>
        <taxon>Micrococcales</taxon>
        <taxon>Microbacteriaceae</taxon>
        <taxon>Marisediminicola</taxon>
    </lineage>
</organism>
<evidence type="ECO:0000256" key="1">
    <source>
        <dbReference type="SAM" id="MobiDB-lite"/>
    </source>
</evidence>